<dbReference type="Proteomes" id="UP001519924">
    <property type="component" value="Unassembled WGS sequence"/>
</dbReference>
<feature type="transmembrane region" description="Helical" evidence="7">
    <location>
        <begin position="181"/>
        <end position="201"/>
    </location>
</feature>
<reference evidence="8 9" key="1">
    <citation type="submission" date="2021-08" db="EMBL/GenBank/DDBJ databases">
        <title>Caldovatus sediminis gen. nov., sp. nov., a moderately thermophilic bacterium isolated from a hot spring.</title>
        <authorList>
            <person name="Hu C.-J."/>
            <person name="Li W.-J."/>
            <person name="Xian W.-D."/>
        </authorList>
    </citation>
    <scope>NUCLEOTIDE SEQUENCE [LARGE SCALE GENOMIC DNA]</scope>
    <source>
        <strain evidence="8 9">SYSU G05006</strain>
    </source>
</reference>
<evidence type="ECO:0000313" key="8">
    <source>
        <dbReference type="EMBL" id="MBW8269309.1"/>
    </source>
</evidence>
<feature type="transmembrane region" description="Helical" evidence="7">
    <location>
        <begin position="46"/>
        <end position="66"/>
    </location>
</feature>
<feature type="transmembrane region" description="Helical" evidence="7">
    <location>
        <begin position="78"/>
        <end position="95"/>
    </location>
</feature>
<comment type="similarity">
    <text evidence="2 7">Belongs to the UPF0056 (MarC) family.</text>
</comment>
<name>A0ABS7F174_9PROT</name>
<dbReference type="InterPro" id="IPR002771">
    <property type="entry name" value="Multi_antbiot-R_MarC"/>
</dbReference>
<feature type="transmembrane region" description="Helical" evidence="7">
    <location>
        <begin position="147"/>
        <end position="169"/>
    </location>
</feature>
<proteinExistence type="inferred from homology"/>
<sequence length="206" mass="20866">MREAGLYAFVAFLVIFDPPGTAAMFAAMTAGDSPSRRRAQAVRASAIAFVVLVAFALGGGGLLRALGISLPSLKVGGGLLLFLLAADMVMGRTMLRASPEEQAAASRSIGDISAFPLAIPLIAGPGAMTTAVLLAEQAQGDWARLAAILAAMTAALLLTLAAMLAAAWIARFLGETGQHVIGRVLGVVLAALAAEIALAGLRESLG</sequence>
<keyword evidence="5 7" id="KW-1133">Transmembrane helix</keyword>
<comment type="caution">
    <text evidence="7">Lacks conserved residue(s) required for the propagation of feature annotation.</text>
</comment>
<evidence type="ECO:0000256" key="4">
    <source>
        <dbReference type="ARBA" id="ARBA00022692"/>
    </source>
</evidence>
<dbReference type="Pfam" id="PF01914">
    <property type="entry name" value="MarC"/>
    <property type="match status" value="1"/>
</dbReference>
<evidence type="ECO:0000256" key="7">
    <source>
        <dbReference type="RuleBase" id="RU362048"/>
    </source>
</evidence>
<evidence type="ECO:0000256" key="5">
    <source>
        <dbReference type="ARBA" id="ARBA00022989"/>
    </source>
</evidence>
<evidence type="ECO:0000313" key="9">
    <source>
        <dbReference type="Proteomes" id="UP001519924"/>
    </source>
</evidence>
<evidence type="ECO:0000256" key="2">
    <source>
        <dbReference type="ARBA" id="ARBA00009784"/>
    </source>
</evidence>
<gene>
    <name evidence="8" type="ORF">K1J50_07390</name>
</gene>
<dbReference type="PANTHER" id="PTHR33508:SF1">
    <property type="entry name" value="UPF0056 MEMBRANE PROTEIN YHCE"/>
    <property type="match status" value="1"/>
</dbReference>
<comment type="caution">
    <text evidence="8">The sequence shown here is derived from an EMBL/GenBank/DDBJ whole genome shotgun (WGS) entry which is preliminary data.</text>
</comment>
<dbReference type="EMBL" id="JAHZUY010000013">
    <property type="protein sequence ID" value="MBW8269309.1"/>
    <property type="molecule type" value="Genomic_DNA"/>
</dbReference>
<protein>
    <recommendedName>
        <fullName evidence="7">UPF0056 membrane protein</fullName>
    </recommendedName>
</protein>
<keyword evidence="6 7" id="KW-0472">Membrane</keyword>
<keyword evidence="9" id="KW-1185">Reference proteome</keyword>
<organism evidence="8 9">
    <name type="scientific">Caldovatus aquaticus</name>
    <dbReference type="NCBI Taxonomy" id="2865671"/>
    <lineage>
        <taxon>Bacteria</taxon>
        <taxon>Pseudomonadati</taxon>
        <taxon>Pseudomonadota</taxon>
        <taxon>Alphaproteobacteria</taxon>
        <taxon>Acetobacterales</taxon>
        <taxon>Roseomonadaceae</taxon>
        <taxon>Caldovatus</taxon>
    </lineage>
</organism>
<evidence type="ECO:0000256" key="3">
    <source>
        <dbReference type="ARBA" id="ARBA00022475"/>
    </source>
</evidence>
<feature type="transmembrane region" description="Helical" evidence="7">
    <location>
        <begin position="115"/>
        <end position="135"/>
    </location>
</feature>
<evidence type="ECO:0000256" key="6">
    <source>
        <dbReference type="ARBA" id="ARBA00023136"/>
    </source>
</evidence>
<comment type="subcellular location">
    <subcellularLocation>
        <location evidence="1 7">Cell membrane</location>
        <topology evidence="1 7">Multi-pass membrane protein</topology>
    </subcellularLocation>
</comment>
<accession>A0ABS7F174</accession>
<dbReference type="PANTHER" id="PTHR33508">
    <property type="entry name" value="UPF0056 MEMBRANE PROTEIN YHCE"/>
    <property type="match status" value="1"/>
</dbReference>
<keyword evidence="4 7" id="KW-0812">Transmembrane</keyword>
<dbReference type="NCBIfam" id="TIGR00427">
    <property type="entry name" value="NAAT family transporter"/>
    <property type="match status" value="1"/>
</dbReference>
<keyword evidence="3" id="KW-1003">Cell membrane</keyword>
<dbReference type="RefSeq" id="WP_220117067.1">
    <property type="nucleotide sequence ID" value="NZ_JAHZUY010000013.1"/>
</dbReference>
<evidence type="ECO:0000256" key="1">
    <source>
        <dbReference type="ARBA" id="ARBA00004651"/>
    </source>
</evidence>